<dbReference type="PANTHER" id="PTHR33221:SF9">
    <property type="entry name" value="RRF2 FAMILY PROTEIN"/>
    <property type="match status" value="1"/>
</dbReference>
<dbReference type="OrthoDB" id="9808360at2"/>
<gene>
    <name evidence="1" type="ORF">LX69_02967</name>
</gene>
<dbReference type="NCBIfam" id="TIGR00738">
    <property type="entry name" value="rrf2_super"/>
    <property type="match status" value="1"/>
</dbReference>
<sequence>MSNILSLSEAATIGLHSMVLIAQSTEKLNAGQIADRIGSSKHHVAKIMQRLAKENFITSNRGPLGGFILKKKPEEISLLDVFEAIEGKISEHECPGNKEECPFGNCILGSVSHRLTQDFLHYLKSQTLSKYI</sequence>
<dbReference type="Proteomes" id="UP000249239">
    <property type="component" value="Unassembled WGS sequence"/>
</dbReference>
<dbReference type="Pfam" id="PF02082">
    <property type="entry name" value="Rrf2"/>
    <property type="match status" value="1"/>
</dbReference>
<organism evidence="1 2">
    <name type="scientific">Breznakibacter xylanolyticus</name>
    <dbReference type="NCBI Taxonomy" id="990"/>
    <lineage>
        <taxon>Bacteria</taxon>
        <taxon>Pseudomonadati</taxon>
        <taxon>Bacteroidota</taxon>
        <taxon>Bacteroidia</taxon>
        <taxon>Marinilabiliales</taxon>
        <taxon>Marinilabiliaceae</taxon>
        <taxon>Breznakibacter</taxon>
    </lineage>
</organism>
<reference evidence="1 2" key="1">
    <citation type="submission" date="2018-06" db="EMBL/GenBank/DDBJ databases">
        <title>Genomic Encyclopedia of Archaeal and Bacterial Type Strains, Phase II (KMG-II): from individual species to whole genera.</title>
        <authorList>
            <person name="Goeker M."/>
        </authorList>
    </citation>
    <scope>NUCLEOTIDE SEQUENCE [LARGE SCALE GENOMIC DNA]</scope>
    <source>
        <strain evidence="1 2">DSM 6779</strain>
    </source>
</reference>
<dbReference type="PROSITE" id="PS51197">
    <property type="entry name" value="HTH_RRF2_2"/>
    <property type="match status" value="1"/>
</dbReference>
<name>A0A2W7NLS5_9BACT</name>
<dbReference type="InterPro" id="IPR036388">
    <property type="entry name" value="WH-like_DNA-bd_sf"/>
</dbReference>
<dbReference type="PANTHER" id="PTHR33221">
    <property type="entry name" value="WINGED HELIX-TURN-HELIX TRANSCRIPTIONAL REGULATOR, RRF2 FAMILY"/>
    <property type="match status" value="1"/>
</dbReference>
<dbReference type="AlphaFoldDB" id="A0A2W7NLS5"/>
<evidence type="ECO:0000313" key="1">
    <source>
        <dbReference type="EMBL" id="PZX12242.1"/>
    </source>
</evidence>
<dbReference type="GO" id="GO:0005829">
    <property type="term" value="C:cytosol"/>
    <property type="evidence" value="ECO:0007669"/>
    <property type="project" value="TreeGrafter"/>
</dbReference>
<proteinExistence type="predicted"/>
<protein>
    <submittedName>
        <fullName evidence="1">BadM/Rrf2 family transcriptional regulator</fullName>
    </submittedName>
</protein>
<comment type="caution">
    <text evidence="1">The sequence shown here is derived from an EMBL/GenBank/DDBJ whole genome shotgun (WGS) entry which is preliminary data.</text>
</comment>
<dbReference type="Gene3D" id="1.10.10.10">
    <property type="entry name" value="Winged helix-like DNA-binding domain superfamily/Winged helix DNA-binding domain"/>
    <property type="match status" value="1"/>
</dbReference>
<keyword evidence="2" id="KW-1185">Reference proteome</keyword>
<dbReference type="InterPro" id="IPR000944">
    <property type="entry name" value="Tscrpt_reg_Rrf2"/>
</dbReference>
<dbReference type="RefSeq" id="WP_111446774.1">
    <property type="nucleotide sequence ID" value="NZ_QKZK01000033.1"/>
</dbReference>
<dbReference type="SUPFAM" id="SSF46785">
    <property type="entry name" value="Winged helix' DNA-binding domain"/>
    <property type="match status" value="1"/>
</dbReference>
<evidence type="ECO:0000313" key="2">
    <source>
        <dbReference type="Proteomes" id="UP000249239"/>
    </source>
</evidence>
<dbReference type="EMBL" id="QKZK01000033">
    <property type="protein sequence ID" value="PZX12242.1"/>
    <property type="molecule type" value="Genomic_DNA"/>
</dbReference>
<dbReference type="InterPro" id="IPR036390">
    <property type="entry name" value="WH_DNA-bd_sf"/>
</dbReference>
<dbReference type="GO" id="GO:0003700">
    <property type="term" value="F:DNA-binding transcription factor activity"/>
    <property type="evidence" value="ECO:0007669"/>
    <property type="project" value="TreeGrafter"/>
</dbReference>
<accession>A0A2W7NLS5</accession>